<feature type="chain" id="PRO_5031407924" evidence="3">
    <location>
        <begin position="33"/>
        <end position="289"/>
    </location>
</feature>
<name>A0A7Y7YG09_9PSED</name>
<dbReference type="EMBL" id="JACAQD010000035">
    <property type="protein sequence ID" value="NWC35738.1"/>
    <property type="molecule type" value="Genomic_DNA"/>
</dbReference>
<evidence type="ECO:0000256" key="3">
    <source>
        <dbReference type="SAM" id="SignalP"/>
    </source>
</evidence>
<keyword evidence="2 3" id="KW-0732">Signal</keyword>
<reference evidence="5 6" key="1">
    <citation type="submission" date="2020-04" db="EMBL/GenBank/DDBJ databases">
        <title>Molecular characterization of pseudomonads from Agaricus bisporus reveal novel blotch 2 pathogens in Western Europe.</title>
        <authorList>
            <person name="Taparia T."/>
            <person name="Krijger M."/>
            <person name="Haynes E."/>
            <person name="Elpinstone J.G."/>
            <person name="Noble R."/>
            <person name="Van Der Wolf J."/>
        </authorList>
    </citation>
    <scope>NUCLEOTIDE SEQUENCE [LARGE SCALE GENOMIC DNA]</scope>
    <source>
        <strain evidence="5 6">IPO3737</strain>
    </source>
</reference>
<dbReference type="RefSeq" id="WP_177063188.1">
    <property type="nucleotide sequence ID" value="NZ_JACAPB010000001.1"/>
</dbReference>
<evidence type="ECO:0000256" key="1">
    <source>
        <dbReference type="ARBA" id="ARBA00010333"/>
    </source>
</evidence>
<evidence type="ECO:0000259" key="4">
    <source>
        <dbReference type="SMART" id="SM00062"/>
    </source>
</evidence>
<comment type="similarity">
    <text evidence="1">Belongs to the bacterial solute-binding protein 3 family.</text>
</comment>
<dbReference type="Pfam" id="PF00497">
    <property type="entry name" value="SBP_bac_3"/>
    <property type="match status" value="1"/>
</dbReference>
<feature type="domain" description="Solute-binding protein family 3/N-terminal" evidence="4">
    <location>
        <begin position="44"/>
        <end position="271"/>
    </location>
</feature>
<dbReference type="SUPFAM" id="SSF53850">
    <property type="entry name" value="Periplasmic binding protein-like II"/>
    <property type="match status" value="1"/>
</dbReference>
<dbReference type="Proteomes" id="UP000520592">
    <property type="component" value="Unassembled WGS sequence"/>
</dbReference>
<sequence>MNFAISAYARTTRRLCAALVAGALLFSSASYADDTLSTILSQKKLTVGYIPYDDLTHRDLATSKIVGFFPDVIEAIAKEAGIPPENITYVATDWANFAVGLKAHKYDISISGTFKTIPRATAAAFTQPIFYLGNSAVARKGDERFAHITDVMQLDQPGLTIAVVSGEQSYDFAKSRFTHATLKVIKSADLTSALMEVSSQRADVALSDHYVVKSYTAKNPDLIDVFASKPWNIQPIAWAVRTEDQPLLNFLNASLDYLQSTGRMAQIMAKPEYATVPFLMPANTVQPLK</sequence>
<evidence type="ECO:0000313" key="5">
    <source>
        <dbReference type="EMBL" id="NWC35738.1"/>
    </source>
</evidence>
<dbReference type="PANTHER" id="PTHR35936:SF19">
    <property type="entry name" value="AMINO-ACID-BINDING PROTEIN YXEM-RELATED"/>
    <property type="match status" value="1"/>
</dbReference>
<comment type="caution">
    <text evidence="5">The sequence shown here is derived from an EMBL/GenBank/DDBJ whole genome shotgun (WGS) entry which is preliminary data.</text>
</comment>
<dbReference type="Gene3D" id="3.40.190.10">
    <property type="entry name" value="Periplasmic binding protein-like II"/>
    <property type="match status" value="2"/>
</dbReference>
<proteinExistence type="inferred from homology"/>
<dbReference type="SMART" id="SM00062">
    <property type="entry name" value="PBPb"/>
    <property type="match status" value="1"/>
</dbReference>
<dbReference type="InterPro" id="IPR001638">
    <property type="entry name" value="Solute-binding_3/MltF_N"/>
</dbReference>
<evidence type="ECO:0000313" key="6">
    <source>
        <dbReference type="Proteomes" id="UP000520592"/>
    </source>
</evidence>
<accession>A0A7Y7YG09</accession>
<protein>
    <submittedName>
        <fullName evidence="5">Amino acid ABC transporter substrate-binding protein</fullName>
    </submittedName>
</protein>
<organism evidence="5 6">
    <name type="scientific">Pseudomonas gingeri</name>
    <dbReference type="NCBI Taxonomy" id="117681"/>
    <lineage>
        <taxon>Bacteria</taxon>
        <taxon>Pseudomonadati</taxon>
        <taxon>Pseudomonadota</taxon>
        <taxon>Gammaproteobacteria</taxon>
        <taxon>Pseudomonadales</taxon>
        <taxon>Pseudomonadaceae</taxon>
        <taxon>Pseudomonas</taxon>
    </lineage>
</organism>
<dbReference type="AlphaFoldDB" id="A0A7Y7YG09"/>
<gene>
    <name evidence="5" type="ORF">HX876_25540</name>
</gene>
<dbReference type="CDD" id="cd13530">
    <property type="entry name" value="PBP2_peptides_like"/>
    <property type="match status" value="1"/>
</dbReference>
<evidence type="ECO:0000256" key="2">
    <source>
        <dbReference type="ARBA" id="ARBA00022729"/>
    </source>
</evidence>
<feature type="signal peptide" evidence="3">
    <location>
        <begin position="1"/>
        <end position="32"/>
    </location>
</feature>
<dbReference type="PANTHER" id="PTHR35936">
    <property type="entry name" value="MEMBRANE-BOUND LYTIC MUREIN TRANSGLYCOSYLASE F"/>
    <property type="match status" value="1"/>
</dbReference>